<protein>
    <recommendedName>
        <fullName evidence="2">DRBM domain-containing protein</fullName>
    </recommendedName>
</protein>
<dbReference type="OrthoDB" id="2740821at2759"/>
<evidence type="ECO:0000313" key="1">
    <source>
        <dbReference type="EMBL" id="TBU29875.1"/>
    </source>
</evidence>
<name>A0A4Q9MQR6_9APHY</name>
<dbReference type="Gene3D" id="3.30.160.20">
    <property type="match status" value="1"/>
</dbReference>
<accession>A0A4Q9MQR6</accession>
<evidence type="ECO:0008006" key="2">
    <source>
        <dbReference type="Google" id="ProtNLM"/>
    </source>
</evidence>
<dbReference type="EMBL" id="ML143410">
    <property type="protein sequence ID" value="TBU29875.1"/>
    <property type="molecule type" value="Genomic_DNA"/>
</dbReference>
<sequence length="95" mass="10782">MIVNMPPHLVFLERIGTHIFREPSSVWGYLPQVNQWGGIRLEWEAERIGGLDHLPWFKATPIYNGERLEVFSAFGTSKKAAKEEAAKMMALSGHC</sequence>
<gene>
    <name evidence="1" type="ORF">BD311DRAFT_256086</name>
</gene>
<dbReference type="Proteomes" id="UP000292957">
    <property type="component" value="Unassembled WGS sequence"/>
</dbReference>
<dbReference type="AlphaFoldDB" id="A0A4Q9MQR6"/>
<proteinExistence type="predicted"/>
<reference evidence="1" key="1">
    <citation type="submission" date="2019-01" db="EMBL/GenBank/DDBJ databases">
        <title>Draft genome sequences of three monokaryotic isolates of the white-rot basidiomycete fungus Dichomitus squalens.</title>
        <authorList>
            <consortium name="DOE Joint Genome Institute"/>
            <person name="Lopez S.C."/>
            <person name="Andreopoulos B."/>
            <person name="Pangilinan J."/>
            <person name="Lipzen A."/>
            <person name="Riley R."/>
            <person name="Ahrendt S."/>
            <person name="Ng V."/>
            <person name="Barry K."/>
            <person name="Daum C."/>
            <person name="Grigoriev I.V."/>
            <person name="Hilden K.S."/>
            <person name="Makela M.R."/>
            <person name="de Vries R.P."/>
        </authorList>
    </citation>
    <scope>NUCLEOTIDE SEQUENCE [LARGE SCALE GENOMIC DNA]</scope>
    <source>
        <strain evidence="1">OM18370.1</strain>
    </source>
</reference>
<dbReference type="SUPFAM" id="SSF54768">
    <property type="entry name" value="dsRNA-binding domain-like"/>
    <property type="match status" value="1"/>
</dbReference>
<organism evidence="1">
    <name type="scientific">Dichomitus squalens</name>
    <dbReference type="NCBI Taxonomy" id="114155"/>
    <lineage>
        <taxon>Eukaryota</taxon>
        <taxon>Fungi</taxon>
        <taxon>Dikarya</taxon>
        <taxon>Basidiomycota</taxon>
        <taxon>Agaricomycotina</taxon>
        <taxon>Agaricomycetes</taxon>
        <taxon>Polyporales</taxon>
        <taxon>Polyporaceae</taxon>
        <taxon>Dichomitus</taxon>
    </lineage>
</organism>